<evidence type="ECO:0000256" key="3">
    <source>
        <dbReference type="ARBA" id="ARBA00023163"/>
    </source>
</evidence>
<dbReference type="Pfam" id="PF01381">
    <property type="entry name" value="HTH_3"/>
    <property type="match status" value="1"/>
</dbReference>
<dbReference type="InterPro" id="IPR001387">
    <property type="entry name" value="Cro/C1-type_HTH"/>
</dbReference>
<protein>
    <submittedName>
        <fullName evidence="5">XRE family transcriptional regulator</fullName>
    </submittedName>
</protein>
<dbReference type="PROSITE" id="PS50943">
    <property type="entry name" value="HTH_CROC1"/>
    <property type="match status" value="1"/>
</dbReference>
<accession>A0ABP9N8L9</accession>
<evidence type="ECO:0000256" key="2">
    <source>
        <dbReference type="ARBA" id="ARBA00023125"/>
    </source>
</evidence>
<dbReference type="CDD" id="cd00093">
    <property type="entry name" value="HTH_XRE"/>
    <property type="match status" value="1"/>
</dbReference>
<keyword evidence="2" id="KW-0238">DNA-binding</keyword>
<dbReference type="PANTHER" id="PTHR40661">
    <property type="match status" value="1"/>
</dbReference>
<evidence type="ECO:0000256" key="1">
    <source>
        <dbReference type="ARBA" id="ARBA00023015"/>
    </source>
</evidence>
<dbReference type="InterPro" id="IPR036286">
    <property type="entry name" value="LexA/Signal_pep-like_sf"/>
</dbReference>
<dbReference type="CDD" id="cd06529">
    <property type="entry name" value="S24_LexA-like"/>
    <property type="match status" value="1"/>
</dbReference>
<dbReference type="InterPro" id="IPR015927">
    <property type="entry name" value="Peptidase_S24_S26A/B/C"/>
</dbReference>
<dbReference type="Gene3D" id="2.10.109.10">
    <property type="entry name" value="Umud Fragment, subunit A"/>
    <property type="match status" value="1"/>
</dbReference>
<keyword evidence="6" id="KW-1185">Reference proteome</keyword>
<dbReference type="InterPro" id="IPR039418">
    <property type="entry name" value="LexA-like"/>
</dbReference>
<gene>
    <name evidence="5" type="ORF">GCM10023211_17870</name>
</gene>
<dbReference type="SMART" id="SM00530">
    <property type="entry name" value="HTH_XRE"/>
    <property type="match status" value="1"/>
</dbReference>
<dbReference type="EMBL" id="BAABHY010000003">
    <property type="protein sequence ID" value="GAA5111850.1"/>
    <property type="molecule type" value="Genomic_DNA"/>
</dbReference>
<proteinExistence type="predicted"/>
<name>A0ABP9N8L9_9GAMM</name>
<organism evidence="5 6">
    <name type="scientific">Orbus sasakiae</name>
    <dbReference type="NCBI Taxonomy" id="1078475"/>
    <lineage>
        <taxon>Bacteria</taxon>
        <taxon>Pseudomonadati</taxon>
        <taxon>Pseudomonadota</taxon>
        <taxon>Gammaproteobacteria</taxon>
        <taxon>Orbales</taxon>
        <taxon>Orbaceae</taxon>
        <taxon>Orbus</taxon>
    </lineage>
</organism>
<evidence type="ECO:0000313" key="6">
    <source>
        <dbReference type="Proteomes" id="UP001500171"/>
    </source>
</evidence>
<keyword evidence="1" id="KW-0805">Transcription regulation</keyword>
<dbReference type="Gene3D" id="1.10.260.40">
    <property type="entry name" value="lambda repressor-like DNA-binding domains"/>
    <property type="match status" value="1"/>
</dbReference>
<dbReference type="Proteomes" id="UP001500171">
    <property type="component" value="Unassembled WGS sequence"/>
</dbReference>
<dbReference type="RefSeq" id="WP_345491326.1">
    <property type="nucleotide sequence ID" value="NZ_BAABHY010000003.1"/>
</dbReference>
<feature type="domain" description="HTH cro/C1-type" evidence="4">
    <location>
        <begin position="22"/>
        <end position="66"/>
    </location>
</feature>
<keyword evidence="3" id="KW-0804">Transcription</keyword>
<reference evidence="6" key="1">
    <citation type="journal article" date="2019" name="Int. J. Syst. Evol. Microbiol.">
        <title>The Global Catalogue of Microorganisms (GCM) 10K type strain sequencing project: providing services to taxonomists for standard genome sequencing and annotation.</title>
        <authorList>
            <consortium name="The Broad Institute Genomics Platform"/>
            <consortium name="The Broad Institute Genome Sequencing Center for Infectious Disease"/>
            <person name="Wu L."/>
            <person name="Ma J."/>
        </authorList>
    </citation>
    <scope>NUCLEOTIDE SEQUENCE [LARGE SCALE GENOMIC DNA]</scope>
    <source>
        <strain evidence="6">JCM 18050</strain>
    </source>
</reference>
<comment type="caution">
    <text evidence="5">The sequence shown here is derived from an EMBL/GenBank/DDBJ whole genome shotgun (WGS) entry which is preliminary data.</text>
</comment>
<evidence type="ECO:0000259" key="4">
    <source>
        <dbReference type="PROSITE" id="PS50943"/>
    </source>
</evidence>
<dbReference type="SUPFAM" id="SSF51306">
    <property type="entry name" value="LexA/Signal peptidase"/>
    <property type="match status" value="1"/>
</dbReference>
<sequence length="227" mass="26111">MIINKSVKNFKNRLAEVMQSDSVSAFAKRCNMSETVIRDYLSGKTYPSLSRLATIAEQCNVSYDWLATGIRFEGIAEVDNDDVYNEFIYRIPVYHKQLPTPEEARTHKFVNGTPPVMNYPLLEGWLSHFGFDPKKLLMYWAKGDLMEPEIGHNDGLIINTDIKEITTGGLYLLEYEDMTLLRRIRLTIDGWKLLCNNSQCVTILVPREEFSQYKIIGNVVQIIKNTC</sequence>
<dbReference type="Pfam" id="PF00717">
    <property type="entry name" value="Peptidase_S24"/>
    <property type="match status" value="1"/>
</dbReference>
<dbReference type="SUPFAM" id="SSF47413">
    <property type="entry name" value="lambda repressor-like DNA-binding domains"/>
    <property type="match status" value="1"/>
</dbReference>
<dbReference type="PANTHER" id="PTHR40661:SF3">
    <property type="entry name" value="FELS-1 PROPHAGE TRANSCRIPTIONAL REGULATOR"/>
    <property type="match status" value="1"/>
</dbReference>
<evidence type="ECO:0000313" key="5">
    <source>
        <dbReference type="EMBL" id="GAA5111850.1"/>
    </source>
</evidence>
<dbReference type="InterPro" id="IPR010982">
    <property type="entry name" value="Lambda_DNA-bd_dom_sf"/>
</dbReference>